<name>A0A1I3QK65_9FLAO</name>
<sequence>MKESILKIKSYNFALQIIKSYQLIVKNDKEYTLSRQLLRSGTSVGANIREAEFAQSNKDFISKMSIALKEANETEYWIALLHDSSYLKHDLFLSLTSQNKELIKMLVATINTMKSKSTNF</sequence>
<dbReference type="STRING" id="1144750.SAMN05443431_106180"/>
<dbReference type="AlphaFoldDB" id="A0A1I3QK65"/>
<reference evidence="2" key="1">
    <citation type="submission" date="2016-10" db="EMBL/GenBank/DDBJ databases">
        <authorList>
            <person name="Varghese N."/>
            <person name="Submissions S."/>
        </authorList>
    </citation>
    <scope>NUCLEOTIDE SEQUENCE [LARGE SCALE GENOMIC DNA]</scope>
    <source>
        <strain evidence="2">DSM 28881</strain>
    </source>
</reference>
<dbReference type="InterPro" id="IPR012657">
    <property type="entry name" value="23S_rRNA-intervening_sequence"/>
</dbReference>
<dbReference type="Proteomes" id="UP000199559">
    <property type="component" value="Unassembled WGS sequence"/>
</dbReference>
<dbReference type="SUPFAM" id="SSF158446">
    <property type="entry name" value="IVS-encoded protein-like"/>
    <property type="match status" value="1"/>
</dbReference>
<dbReference type="Pfam" id="PF05635">
    <property type="entry name" value="23S_rRNA_IVP"/>
    <property type="match status" value="1"/>
</dbReference>
<proteinExistence type="predicted"/>
<dbReference type="PANTHER" id="PTHR38471">
    <property type="entry name" value="FOUR HELIX BUNDLE PROTEIN"/>
    <property type="match status" value="1"/>
</dbReference>
<keyword evidence="2" id="KW-1185">Reference proteome</keyword>
<protein>
    <submittedName>
        <fullName evidence="1">Four helix bundle protein</fullName>
    </submittedName>
</protein>
<evidence type="ECO:0000313" key="1">
    <source>
        <dbReference type="EMBL" id="SFJ34145.1"/>
    </source>
</evidence>
<dbReference type="PANTHER" id="PTHR38471:SF2">
    <property type="entry name" value="FOUR HELIX BUNDLE PROTEIN"/>
    <property type="match status" value="1"/>
</dbReference>
<dbReference type="NCBIfam" id="TIGR02436">
    <property type="entry name" value="four helix bundle protein"/>
    <property type="match status" value="1"/>
</dbReference>
<dbReference type="InterPro" id="IPR036583">
    <property type="entry name" value="23S_rRNA_IVS_sf"/>
</dbReference>
<dbReference type="Gene3D" id="1.20.1440.60">
    <property type="entry name" value="23S rRNA-intervening sequence"/>
    <property type="match status" value="1"/>
</dbReference>
<accession>A0A1I3QK65</accession>
<gene>
    <name evidence="1" type="ORF">SAMN05443431_106180</name>
</gene>
<organism evidence="1 2">
    <name type="scientific">Olleya namhaensis</name>
    <dbReference type="NCBI Taxonomy" id="1144750"/>
    <lineage>
        <taxon>Bacteria</taxon>
        <taxon>Pseudomonadati</taxon>
        <taxon>Bacteroidota</taxon>
        <taxon>Flavobacteriia</taxon>
        <taxon>Flavobacteriales</taxon>
        <taxon>Flavobacteriaceae</taxon>
    </lineage>
</organism>
<evidence type="ECO:0000313" key="2">
    <source>
        <dbReference type="Proteomes" id="UP000199559"/>
    </source>
</evidence>
<dbReference type="RefSeq" id="WP_090840504.1">
    <property type="nucleotide sequence ID" value="NZ_FORM01000006.1"/>
</dbReference>
<dbReference type="EMBL" id="FORM01000006">
    <property type="protein sequence ID" value="SFJ34145.1"/>
    <property type="molecule type" value="Genomic_DNA"/>
</dbReference>
<dbReference type="PIRSF" id="PIRSF035652">
    <property type="entry name" value="CHP02436"/>
    <property type="match status" value="1"/>
</dbReference>